<dbReference type="Proteomes" id="UP000249057">
    <property type="component" value="Unassembled WGS sequence"/>
</dbReference>
<accession>A0ACD1FSX6</accession>
<protein>
    <submittedName>
        <fullName evidence="1">Uncharacterized protein</fullName>
    </submittedName>
</protein>
<name>A0ACD1FSX6_9EURO</name>
<sequence length="302" mass="35207">MSPPTFFPRFSNLPFELREPIWLFSLDELAMAPGRHGADYRQRISHLGVNREVRAAASKWVEKQKTQWVAVHQSCEDPQRCATWFDWNRKVLSQPRLLFRESPSADEFFLSQAEYERCCDVLGRSSSTSPEEGQHRPGVGWKVGQLWLREPICKYQNRRAHSVKLAVPLALLRRNPDALRNIILWASNEEVRGFTRYFIMFKVTVNELPHHGECMTVQEGWKLVLKWPIWTRVTEDEDQSLRWKDLCGHSRRPGELIGAEAWSVIEHAMSRLDPGQDYRIVLIRPMRAVRHGESVELPTRAV</sequence>
<keyword evidence="2" id="KW-1185">Reference proteome</keyword>
<proteinExistence type="predicted"/>
<evidence type="ECO:0000313" key="2">
    <source>
        <dbReference type="Proteomes" id="UP000249057"/>
    </source>
</evidence>
<evidence type="ECO:0000313" key="1">
    <source>
        <dbReference type="EMBL" id="RAH40086.1"/>
    </source>
</evidence>
<reference evidence="1" key="1">
    <citation type="submission" date="2018-02" db="EMBL/GenBank/DDBJ databases">
        <title>The genomes of Aspergillus section Nigri reveals drivers in fungal speciation.</title>
        <authorList>
            <consortium name="DOE Joint Genome Institute"/>
            <person name="Vesth T.C."/>
            <person name="Nybo J."/>
            <person name="Theobald S."/>
            <person name="Brandl J."/>
            <person name="Frisvad J.C."/>
            <person name="Nielsen K.F."/>
            <person name="Lyhne E.K."/>
            <person name="Kogle M.E."/>
            <person name="Kuo A."/>
            <person name="Riley R."/>
            <person name="Clum A."/>
            <person name="Nolan M."/>
            <person name="Lipzen A."/>
            <person name="Salamov A."/>
            <person name="Henrissat B."/>
            <person name="Wiebenga A."/>
            <person name="De vries R.P."/>
            <person name="Grigoriev I.V."/>
            <person name="Mortensen U.H."/>
            <person name="Andersen M.R."/>
            <person name="Baker S.E."/>
        </authorList>
    </citation>
    <scope>NUCLEOTIDE SEQUENCE</scope>
    <source>
        <strain evidence="1">CBS 621.78</strain>
    </source>
</reference>
<organism evidence="1 2">
    <name type="scientific">Aspergillus brunneoviolaceus CBS 621.78</name>
    <dbReference type="NCBI Taxonomy" id="1450534"/>
    <lineage>
        <taxon>Eukaryota</taxon>
        <taxon>Fungi</taxon>
        <taxon>Dikarya</taxon>
        <taxon>Ascomycota</taxon>
        <taxon>Pezizomycotina</taxon>
        <taxon>Eurotiomycetes</taxon>
        <taxon>Eurotiomycetidae</taxon>
        <taxon>Eurotiales</taxon>
        <taxon>Aspergillaceae</taxon>
        <taxon>Aspergillus</taxon>
        <taxon>Aspergillus subgen. Circumdati</taxon>
    </lineage>
</organism>
<dbReference type="EMBL" id="KZ825420">
    <property type="protein sequence ID" value="RAH40086.1"/>
    <property type="molecule type" value="Genomic_DNA"/>
</dbReference>
<gene>
    <name evidence="1" type="ORF">BO95DRAFT_469123</name>
</gene>